<feature type="domain" description="GAG-pre-integrase" evidence="1">
    <location>
        <begin position="118"/>
        <end position="169"/>
    </location>
</feature>
<dbReference type="Gene3D" id="3.30.420.10">
    <property type="entry name" value="Ribonuclease H-like superfamily/Ribonuclease H"/>
    <property type="match status" value="1"/>
</dbReference>
<dbReference type="Pfam" id="PF13976">
    <property type="entry name" value="gag_pre-integrs"/>
    <property type="match status" value="1"/>
</dbReference>
<dbReference type="Pfam" id="PF14223">
    <property type="entry name" value="Retrotran_gag_2"/>
    <property type="match status" value="1"/>
</dbReference>
<dbReference type="Proteomes" id="UP001227230">
    <property type="component" value="Chromosome 4"/>
</dbReference>
<accession>A0ABY9BR75</accession>
<keyword evidence="3" id="KW-1185">Reference proteome</keyword>
<name>A0ABY9BR75_VITVI</name>
<evidence type="ECO:0000259" key="1">
    <source>
        <dbReference type="Pfam" id="PF13976"/>
    </source>
</evidence>
<evidence type="ECO:0000313" key="3">
    <source>
        <dbReference type="Proteomes" id="UP001227230"/>
    </source>
</evidence>
<dbReference type="InterPro" id="IPR025724">
    <property type="entry name" value="GAG-pre-integrase_dom"/>
</dbReference>
<dbReference type="EMBL" id="CP126651">
    <property type="protein sequence ID" value="WJZ85437.1"/>
    <property type="molecule type" value="Genomic_DNA"/>
</dbReference>
<dbReference type="InterPro" id="IPR012337">
    <property type="entry name" value="RNaseH-like_sf"/>
</dbReference>
<dbReference type="PANTHER" id="PTHR42648:SF28">
    <property type="entry name" value="TRANSPOSON-ENCODED PROTEIN WITH RIBONUCLEASE H-LIKE AND RETROVIRUS ZINC FINGER-LIKE DOMAINS"/>
    <property type="match status" value="1"/>
</dbReference>
<evidence type="ECO:0000313" key="2">
    <source>
        <dbReference type="EMBL" id="WJZ85437.1"/>
    </source>
</evidence>
<dbReference type="PANTHER" id="PTHR42648">
    <property type="entry name" value="TRANSPOSASE, PUTATIVE-RELATED"/>
    <property type="match status" value="1"/>
</dbReference>
<gene>
    <name evidence="2" type="ORF">VitviT2T_004975</name>
</gene>
<sequence>MATYLKLLTTTVYDRVGGVRDHIIKLKHYFNKANELKVELSEKFLKWLILESLPTSFDAMKLTYNALKEEWTLEKLMSIVVQHEVSLKKNETHFIALEMTKKMRSSKHEECVYMGCKRARMNLSSSMLWHKRLGHISKQRLEKFVRDGVLSNLDFSDFETCVVCLKGKMTAKTRKEKIDRYGSTLDLIHTDICGPLTPTALGGYKYFITFIDDFSRYGYVELIHEKSDSLNVFKAFKAKVEF</sequence>
<dbReference type="InterPro" id="IPR039537">
    <property type="entry name" value="Retrotran_Ty1/copia-like"/>
</dbReference>
<dbReference type="InterPro" id="IPR036397">
    <property type="entry name" value="RNaseH_sf"/>
</dbReference>
<organism evidence="2 3">
    <name type="scientific">Vitis vinifera</name>
    <name type="common">Grape</name>
    <dbReference type="NCBI Taxonomy" id="29760"/>
    <lineage>
        <taxon>Eukaryota</taxon>
        <taxon>Viridiplantae</taxon>
        <taxon>Streptophyta</taxon>
        <taxon>Embryophyta</taxon>
        <taxon>Tracheophyta</taxon>
        <taxon>Spermatophyta</taxon>
        <taxon>Magnoliopsida</taxon>
        <taxon>eudicotyledons</taxon>
        <taxon>Gunneridae</taxon>
        <taxon>Pentapetalae</taxon>
        <taxon>rosids</taxon>
        <taxon>Vitales</taxon>
        <taxon>Vitaceae</taxon>
        <taxon>Viteae</taxon>
        <taxon>Vitis</taxon>
    </lineage>
</organism>
<proteinExistence type="predicted"/>
<reference evidence="2 3" key="1">
    <citation type="journal article" date="2023" name="Hortic Res">
        <title>The complete reference genome for grapevine (Vitis vinifera L.) genetics and breeding.</title>
        <authorList>
            <person name="Shi X."/>
            <person name="Cao S."/>
            <person name="Wang X."/>
            <person name="Huang S."/>
            <person name="Wang Y."/>
            <person name="Liu Z."/>
            <person name="Liu W."/>
            <person name="Leng X."/>
            <person name="Peng Y."/>
            <person name="Wang N."/>
            <person name="Wang Y."/>
            <person name="Ma Z."/>
            <person name="Xu X."/>
            <person name="Zhang F."/>
            <person name="Xue H."/>
            <person name="Zhong H."/>
            <person name="Wang Y."/>
            <person name="Zhang K."/>
            <person name="Velt A."/>
            <person name="Avia K."/>
            <person name="Holtgrawe D."/>
            <person name="Grimplet J."/>
            <person name="Matus J.T."/>
            <person name="Ware D."/>
            <person name="Wu X."/>
            <person name="Wang H."/>
            <person name="Liu C."/>
            <person name="Fang Y."/>
            <person name="Rustenholz C."/>
            <person name="Cheng Z."/>
            <person name="Xiao H."/>
            <person name="Zhou Y."/>
        </authorList>
    </citation>
    <scope>NUCLEOTIDE SEQUENCE [LARGE SCALE GENOMIC DNA]</scope>
    <source>
        <strain evidence="3">cv. Pinot noir / PN40024</strain>
        <tissue evidence="2">Leaf</tissue>
    </source>
</reference>
<dbReference type="SUPFAM" id="SSF53098">
    <property type="entry name" value="Ribonuclease H-like"/>
    <property type="match status" value="1"/>
</dbReference>
<protein>
    <recommendedName>
        <fullName evidence="1">GAG-pre-integrase domain-containing protein</fullName>
    </recommendedName>
</protein>